<protein>
    <submittedName>
        <fullName evidence="4">Sugar ABC transporter substrate-binding protein</fullName>
    </submittedName>
</protein>
<dbReference type="SUPFAM" id="SSF53850">
    <property type="entry name" value="Periplasmic binding protein-like II"/>
    <property type="match status" value="1"/>
</dbReference>
<evidence type="ECO:0000313" key="4">
    <source>
        <dbReference type="EMBL" id="GGK25395.1"/>
    </source>
</evidence>
<gene>
    <name evidence="4" type="ORF">GCM10011322_09940</name>
</gene>
<dbReference type="PROSITE" id="PS51318">
    <property type="entry name" value="TAT"/>
    <property type="match status" value="1"/>
</dbReference>
<evidence type="ECO:0000256" key="3">
    <source>
        <dbReference type="ARBA" id="ARBA00022764"/>
    </source>
</evidence>
<keyword evidence="5" id="KW-1185">Reference proteome</keyword>
<dbReference type="AlphaFoldDB" id="A0A917V2W9"/>
<keyword evidence="3" id="KW-0574">Periplasm</keyword>
<organism evidence="4 5">
    <name type="scientific">Salinarimonas ramus</name>
    <dbReference type="NCBI Taxonomy" id="690164"/>
    <lineage>
        <taxon>Bacteria</taxon>
        <taxon>Pseudomonadati</taxon>
        <taxon>Pseudomonadota</taxon>
        <taxon>Alphaproteobacteria</taxon>
        <taxon>Hyphomicrobiales</taxon>
        <taxon>Salinarimonadaceae</taxon>
        <taxon>Salinarimonas</taxon>
    </lineage>
</organism>
<dbReference type="RefSeq" id="WP_188910254.1">
    <property type="nucleotide sequence ID" value="NZ_BMMF01000003.1"/>
</dbReference>
<dbReference type="PANTHER" id="PTHR43649:SF12">
    <property type="entry name" value="DIACETYLCHITOBIOSE BINDING PROTEIN DASA"/>
    <property type="match status" value="1"/>
</dbReference>
<dbReference type="GO" id="GO:0042597">
    <property type="term" value="C:periplasmic space"/>
    <property type="evidence" value="ECO:0007669"/>
    <property type="project" value="UniProtKB-SubCell"/>
</dbReference>
<dbReference type="Gene3D" id="3.40.190.10">
    <property type="entry name" value="Periplasmic binding protein-like II"/>
    <property type="match status" value="1"/>
</dbReference>
<dbReference type="PANTHER" id="PTHR43649">
    <property type="entry name" value="ARABINOSE-BINDING PROTEIN-RELATED"/>
    <property type="match status" value="1"/>
</dbReference>
<sequence>MKTLPLTRRSLLAGLAAGVAAPAILRAEAVRASDARIVISSNFGPETAFQAVVDAFNAKELGVEAVNQFDGNYEEATAKTLAAISAGRPPALMTTGWKFGYYAKRTLGARDLREIDADAAEALIANFVPSVHPLVTVDDALVGVPWAMSTPITFINMEHWRAAGLEETIPETIDTDWLYERARALDAALGGGAHPTFRSALSLSNNEWTSQSYVQNAGGAVIDETGTVGLDRPESIAGMELFCAPAHEGLWIPVGSREQDAAFVSGALSIVTTSSTRVIAYPQSAPFEVATTRFPGVPGRERRMNSGGNFLGVYAQDAEQAQAAMRFLEFCASREGQELWSGVGYLNSSIHEIPPVTPLIAAAQAQLADGLTAETIWPGTRGFEAQNAWRNWVSRMLERVDPIPEAMARAQDEITALVSA</sequence>
<comment type="subcellular location">
    <subcellularLocation>
        <location evidence="1">Periplasm</location>
    </subcellularLocation>
</comment>
<comment type="similarity">
    <text evidence="2">Belongs to the bacterial solute-binding protein 1 family.</text>
</comment>
<comment type="caution">
    <text evidence="4">The sequence shown here is derived from an EMBL/GenBank/DDBJ whole genome shotgun (WGS) entry which is preliminary data.</text>
</comment>
<name>A0A917V2W9_9HYPH</name>
<accession>A0A917V2W9</accession>
<dbReference type="InterPro" id="IPR006311">
    <property type="entry name" value="TAT_signal"/>
</dbReference>
<proteinExistence type="inferred from homology"/>
<evidence type="ECO:0000313" key="5">
    <source>
        <dbReference type="Proteomes" id="UP000600449"/>
    </source>
</evidence>
<dbReference type="InterPro" id="IPR006059">
    <property type="entry name" value="SBP"/>
</dbReference>
<dbReference type="Pfam" id="PF01547">
    <property type="entry name" value="SBP_bac_1"/>
    <property type="match status" value="1"/>
</dbReference>
<dbReference type="EMBL" id="BMMF01000003">
    <property type="protein sequence ID" value="GGK25395.1"/>
    <property type="molecule type" value="Genomic_DNA"/>
</dbReference>
<reference evidence="4 5" key="1">
    <citation type="journal article" date="2014" name="Int. J. Syst. Evol. Microbiol.">
        <title>Complete genome sequence of Corynebacterium casei LMG S-19264T (=DSM 44701T), isolated from a smear-ripened cheese.</title>
        <authorList>
            <consortium name="US DOE Joint Genome Institute (JGI-PGF)"/>
            <person name="Walter F."/>
            <person name="Albersmeier A."/>
            <person name="Kalinowski J."/>
            <person name="Ruckert C."/>
        </authorList>
    </citation>
    <scope>NUCLEOTIDE SEQUENCE [LARGE SCALE GENOMIC DNA]</scope>
    <source>
        <strain evidence="4 5">CGMCC 1.9161</strain>
    </source>
</reference>
<evidence type="ECO:0000256" key="1">
    <source>
        <dbReference type="ARBA" id="ARBA00004418"/>
    </source>
</evidence>
<evidence type="ECO:0000256" key="2">
    <source>
        <dbReference type="ARBA" id="ARBA00008520"/>
    </source>
</evidence>
<dbReference type="Proteomes" id="UP000600449">
    <property type="component" value="Unassembled WGS sequence"/>
</dbReference>
<dbReference type="InterPro" id="IPR050490">
    <property type="entry name" value="Bact_solute-bd_prot1"/>
</dbReference>